<dbReference type="InterPro" id="IPR036880">
    <property type="entry name" value="Kunitz_BPTI_sf"/>
</dbReference>
<protein>
    <recommendedName>
        <fullName evidence="2">BPTI/Kunitz inhibitor domain-containing protein</fullName>
    </recommendedName>
</protein>
<dbReference type="FunFam" id="4.10.410.10:FF:000010">
    <property type="entry name" value="Alpha1-microglobulin/bikunin (AMBP)"/>
    <property type="match status" value="1"/>
</dbReference>
<feature type="chain" id="PRO_5042051617" description="BPTI/Kunitz inhibitor domain-containing protein" evidence="1">
    <location>
        <begin position="25"/>
        <end position="214"/>
    </location>
</feature>
<dbReference type="PROSITE" id="PS50279">
    <property type="entry name" value="BPTI_KUNITZ_2"/>
    <property type="match status" value="3"/>
</dbReference>
<keyword evidence="4" id="KW-1185">Reference proteome</keyword>
<dbReference type="Pfam" id="PF00014">
    <property type="entry name" value="Kunitz_BPTI"/>
    <property type="match status" value="3"/>
</dbReference>
<proteinExistence type="predicted"/>
<feature type="domain" description="BPTI/Kunitz inhibitor" evidence="2">
    <location>
        <begin position="36"/>
        <end position="86"/>
    </location>
</feature>
<organism evidence="3 4">
    <name type="scientific">Chlorella ohadii</name>
    <dbReference type="NCBI Taxonomy" id="2649997"/>
    <lineage>
        <taxon>Eukaryota</taxon>
        <taxon>Viridiplantae</taxon>
        <taxon>Chlorophyta</taxon>
        <taxon>core chlorophytes</taxon>
        <taxon>Trebouxiophyceae</taxon>
        <taxon>Chlorellales</taxon>
        <taxon>Chlorellaceae</taxon>
        <taxon>Chlorella clade</taxon>
        <taxon>Chlorella</taxon>
    </lineage>
</organism>
<reference evidence="3" key="1">
    <citation type="submission" date="2020-11" db="EMBL/GenBank/DDBJ databases">
        <title>Chlorella ohadii genome sequencing and assembly.</title>
        <authorList>
            <person name="Murik O."/>
            <person name="Treves H."/>
            <person name="Kedem I."/>
            <person name="Shotland Y."/>
            <person name="Kaplan A."/>
        </authorList>
    </citation>
    <scope>NUCLEOTIDE SEQUENCE</scope>
    <source>
        <strain evidence="3">1</strain>
    </source>
</reference>
<dbReference type="InterPro" id="IPR020901">
    <property type="entry name" value="Prtase_inh_Kunz-CS"/>
</dbReference>
<sequence length="214" mass="24371">MAQQRRLLYAAWLALALLPTWATAGDVKWDLESEQCLQPIQPGPCRGATKRWAYCPERRRCVTFWYGGCHPNANNFATKRECNEACRHLKAQDESRLPLSPCYLPKASCWEVGRCRGYMPRWFFNSEKNECQRFIYTGCGANDNNFSTKKRCVAKCMPEEACKLPAAPGPCLGYFPSFYFDPETKQCRGFVYGGCKGNDNRFETMAECEDACGV</sequence>
<name>A0AAD5DFN6_9CHLO</name>
<comment type="caution">
    <text evidence="3">The sequence shown here is derived from an EMBL/GenBank/DDBJ whole genome shotgun (WGS) entry which is preliminary data.</text>
</comment>
<dbReference type="CDD" id="cd00109">
    <property type="entry name" value="Kunitz-type"/>
    <property type="match status" value="3"/>
</dbReference>
<dbReference type="PROSITE" id="PS00280">
    <property type="entry name" value="BPTI_KUNITZ_1"/>
    <property type="match status" value="2"/>
</dbReference>
<feature type="signal peptide" evidence="1">
    <location>
        <begin position="1"/>
        <end position="24"/>
    </location>
</feature>
<dbReference type="Proteomes" id="UP001205105">
    <property type="component" value="Unassembled WGS sequence"/>
</dbReference>
<dbReference type="SMART" id="SM00131">
    <property type="entry name" value="KU"/>
    <property type="match status" value="3"/>
</dbReference>
<evidence type="ECO:0000256" key="1">
    <source>
        <dbReference type="SAM" id="SignalP"/>
    </source>
</evidence>
<dbReference type="GO" id="GO:0004867">
    <property type="term" value="F:serine-type endopeptidase inhibitor activity"/>
    <property type="evidence" value="ECO:0007669"/>
    <property type="project" value="InterPro"/>
</dbReference>
<evidence type="ECO:0000313" key="3">
    <source>
        <dbReference type="EMBL" id="KAI7837167.1"/>
    </source>
</evidence>
<accession>A0AAD5DFN6</accession>
<dbReference type="PANTHER" id="PTHR10083">
    <property type="entry name" value="KUNITZ-TYPE PROTEASE INHIBITOR-RELATED"/>
    <property type="match status" value="1"/>
</dbReference>
<evidence type="ECO:0000313" key="4">
    <source>
        <dbReference type="Proteomes" id="UP001205105"/>
    </source>
</evidence>
<dbReference type="EMBL" id="JADXDR010000161">
    <property type="protein sequence ID" value="KAI7837167.1"/>
    <property type="molecule type" value="Genomic_DNA"/>
</dbReference>
<dbReference type="PRINTS" id="PR00759">
    <property type="entry name" value="BASICPTASE"/>
</dbReference>
<feature type="domain" description="BPTI/Kunitz inhibitor" evidence="2">
    <location>
        <begin position="102"/>
        <end position="156"/>
    </location>
</feature>
<evidence type="ECO:0000259" key="2">
    <source>
        <dbReference type="PROSITE" id="PS50279"/>
    </source>
</evidence>
<dbReference type="InterPro" id="IPR002223">
    <property type="entry name" value="Kunitz_BPTI"/>
</dbReference>
<dbReference type="AlphaFoldDB" id="A0AAD5DFN6"/>
<gene>
    <name evidence="3" type="ORF">COHA_008961</name>
</gene>
<dbReference type="SUPFAM" id="SSF57362">
    <property type="entry name" value="BPTI-like"/>
    <property type="match status" value="3"/>
</dbReference>
<dbReference type="Gene3D" id="4.10.410.10">
    <property type="entry name" value="Pancreatic trypsin inhibitor Kunitz domain"/>
    <property type="match status" value="3"/>
</dbReference>
<dbReference type="InterPro" id="IPR050098">
    <property type="entry name" value="TFPI/VKTCI-like"/>
</dbReference>
<feature type="domain" description="BPTI/Kunitz inhibitor" evidence="2">
    <location>
        <begin position="162"/>
        <end position="212"/>
    </location>
</feature>
<keyword evidence="1" id="KW-0732">Signal</keyword>